<name>E3T741_9BACT</name>
<evidence type="ECO:0000313" key="1">
    <source>
        <dbReference type="EMBL" id="ADC36135.1"/>
    </source>
</evidence>
<proteinExistence type="predicted"/>
<dbReference type="AlphaFoldDB" id="E3T741"/>
<accession>E3T741</accession>
<dbReference type="EMBL" id="GU260713">
    <property type="protein sequence ID" value="ADC36135.1"/>
    <property type="molecule type" value="Genomic_DNA"/>
</dbReference>
<organism evidence="1">
    <name type="scientific">uncultured bacterium 253</name>
    <dbReference type="NCBI Taxonomy" id="698385"/>
    <lineage>
        <taxon>Bacteria</taxon>
        <taxon>environmental samples</taxon>
    </lineage>
</organism>
<reference evidence="1" key="2">
    <citation type="journal article" date="2010" name="Appl. Environ. Microbiol.">
        <title>Comparative analysis of acidobacterial genomic fragments from terrestrial and aquatic metagenomic libraries, with emphasis on acidobacteria subdivision 6.</title>
        <authorList>
            <person name="Kielak A.M."/>
            <person name="van Veen J.A."/>
            <person name="Kowalchuk G.A."/>
        </authorList>
    </citation>
    <scope>NUCLEOTIDE SEQUENCE</scope>
</reference>
<sequence>MKLQRVVVWGFFIAGLLGVITGLRDTFAPGFFNVSPQVKTKTDIIL</sequence>
<protein>
    <submittedName>
        <fullName evidence="1">Uncharacterized protein</fullName>
    </submittedName>
</protein>
<reference evidence="1" key="1">
    <citation type="submission" date="2009-12" db="EMBL/GenBank/DDBJ databases">
        <authorList>
            <person name="Kielak A."/>
            <person name="van Veen J.A."/>
            <person name="Kowalchuk G.A."/>
        </authorList>
    </citation>
    <scope>NUCLEOTIDE SEQUENCE</scope>
</reference>